<protein>
    <recommendedName>
        <fullName evidence="3">SIS domain-containing protein</fullName>
    </recommendedName>
</protein>
<sequence length="222" mass="23345">MLTETQNTQTLNLHEMSSLDIVEMMNDEDATISISVKKALPEIAKSVDLIAECLNSGGRLFYVGAGTSGRMGVMDAVECVPTFGTSPEMIQGIMAGGGNATVIAKEDAEDHRDDGYEALREKEITSKDVVIGISASGKTPFVLAALSCGRDHKAATIGIACNVPSPLLDQVDVPIGISVGPEILTGSTRLKAGTAQKMVLNMLSTASMVKLGKVFQNLMVDV</sequence>
<dbReference type="GO" id="GO:0016835">
    <property type="term" value="F:carbon-oxygen lyase activity"/>
    <property type="evidence" value="ECO:0007669"/>
    <property type="project" value="InterPro"/>
</dbReference>
<dbReference type="GO" id="GO:0046348">
    <property type="term" value="P:amino sugar catabolic process"/>
    <property type="evidence" value="ECO:0007669"/>
    <property type="project" value="InterPro"/>
</dbReference>
<reference evidence="4" key="1">
    <citation type="submission" date="2018-05" db="EMBL/GenBank/DDBJ databases">
        <authorList>
            <person name="Lanie J.A."/>
            <person name="Ng W.-L."/>
            <person name="Kazmierczak K.M."/>
            <person name="Andrzejewski T.M."/>
            <person name="Davidsen T.M."/>
            <person name="Wayne K.J."/>
            <person name="Tettelin H."/>
            <person name="Glass J.I."/>
            <person name="Rusch D."/>
            <person name="Podicherti R."/>
            <person name="Tsui H.-C.T."/>
            <person name="Winkler M.E."/>
        </authorList>
    </citation>
    <scope>NUCLEOTIDE SEQUENCE</scope>
</reference>
<dbReference type="GO" id="GO:0009254">
    <property type="term" value="P:peptidoglycan turnover"/>
    <property type="evidence" value="ECO:0007669"/>
    <property type="project" value="TreeGrafter"/>
</dbReference>
<gene>
    <name evidence="4" type="ORF">METZ01_LOCUS208602</name>
</gene>
<feature type="domain" description="SIS" evidence="3">
    <location>
        <begin position="50"/>
        <end position="213"/>
    </location>
</feature>
<dbReference type="FunFam" id="3.40.50.10490:FF:000014">
    <property type="entry name" value="N-acetylmuramic acid 6-phosphate etherase"/>
    <property type="match status" value="1"/>
</dbReference>
<keyword evidence="2" id="KW-0119">Carbohydrate metabolism</keyword>
<dbReference type="InterPro" id="IPR001347">
    <property type="entry name" value="SIS_dom"/>
</dbReference>
<dbReference type="InterPro" id="IPR005488">
    <property type="entry name" value="Etherase_MurQ"/>
</dbReference>
<dbReference type="PANTHER" id="PTHR10088">
    <property type="entry name" value="GLUCOKINASE REGULATORY PROTEIN"/>
    <property type="match status" value="1"/>
</dbReference>
<evidence type="ECO:0000259" key="3">
    <source>
        <dbReference type="PROSITE" id="PS51464"/>
    </source>
</evidence>
<dbReference type="AlphaFoldDB" id="A0A382EYF7"/>
<dbReference type="NCBIfam" id="NF003915">
    <property type="entry name" value="PRK05441.1"/>
    <property type="match status" value="1"/>
</dbReference>
<dbReference type="InterPro" id="IPR040190">
    <property type="entry name" value="MURQ/GCKR"/>
</dbReference>
<evidence type="ECO:0000313" key="4">
    <source>
        <dbReference type="EMBL" id="SVB55748.1"/>
    </source>
</evidence>
<dbReference type="EMBL" id="UINC01047017">
    <property type="protein sequence ID" value="SVB55748.1"/>
    <property type="molecule type" value="Genomic_DNA"/>
</dbReference>
<proteinExistence type="predicted"/>
<accession>A0A382EYF7</accession>
<feature type="non-terminal residue" evidence="4">
    <location>
        <position position="222"/>
    </location>
</feature>
<dbReference type="PANTHER" id="PTHR10088:SF4">
    <property type="entry name" value="GLUCOKINASE REGULATORY PROTEIN"/>
    <property type="match status" value="1"/>
</dbReference>
<dbReference type="GO" id="GO:0097367">
    <property type="term" value="F:carbohydrate derivative binding"/>
    <property type="evidence" value="ECO:0007669"/>
    <property type="project" value="InterPro"/>
</dbReference>
<organism evidence="4">
    <name type="scientific">marine metagenome</name>
    <dbReference type="NCBI Taxonomy" id="408172"/>
    <lineage>
        <taxon>unclassified sequences</taxon>
        <taxon>metagenomes</taxon>
        <taxon>ecological metagenomes</taxon>
    </lineage>
</organism>
<dbReference type="Pfam" id="PF22645">
    <property type="entry name" value="GKRP_SIS_N"/>
    <property type="match status" value="1"/>
</dbReference>
<dbReference type="GO" id="GO:0016803">
    <property type="term" value="F:ether hydrolase activity"/>
    <property type="evidence" value="ECO:0007669"/>
    <property type="project" value="TreeGrafter"/>
</dbReference>
<evidence type="ECO:0000256" key="2">
    <source>
        <dbReference type="ARBA" id="ARBA00023277"/>
    </source>
</evidence>
<dbReference type="CDD" id="cd05007">
    <property type="entry name" value="SIS_Etherase"/>
    <property type="match status" value="1"/>
</dbReference>
<dbReference type="PROSITE" id="PS01272">
    <property type="entry name" value="GCKR"/>
    <property type="match status" value="1"/>
</dbReference>
<keyword evidence="1" id="KW-0456">Lyase</keyword>
<dbReference type="NCBIfam" id="TIGR00274">
    <property type="entry name" value="N-acetylmuramic acid 6-phosphate etherase"/>
    <property type="match status" value="1"/>
</dbReference>
<evidence type="ECO:0000256" key="1">
    <source>
        <dbReference type="ARBA" id="ARBA00023239"/>
    </source>
</evidence>
<dbReference type="SUPFAM" id="SSF53697">
    <property type="entry name" value="SIS domain"/>
    <property type="match status" value="1"/>
</dbReference>
<dbReference type="InterPro" id="IPR005486">
    <property type="entry name" value="Glucokinase_regulatory_CS"/>
</dbReference>
<dbReference type="InterPro" id="IPR046348">
    <property type="entry name" value="SIS_dom_sf"/>
</dbReference>
<name>A0A382EYF7_9ZZZZ</name>
<dbReference type="PROSITE" id="PS51464">
    <property type="entry name" value="SIS"/>
    <property type="match status" value="1"/>
</dbReference>
<dbReference type="NCBIfam" id="NF009222">
    <property type="entry name" value="PRK12570.1"/>
    <property type="match status" value="1"/>
</dbReference>
<dbReference type="Gene3D" id="3.40.50.10490">
    <property type="entry name" value="Glucose-6-phosphate isomerase like protein, domain 1"/>
    <property type="match status" value="1"/>
</dbReference>